<dbReference type="EMBL" id="UINC01182252">
    <property type="protein sequence ID" value="SVD92362.1"/>
    <property type="molecule type" value="Genomic_DNA"/>
</dbReference>
<feature type="non-terminal residue" evidence="1">
    <location>
        <position position="24"/>
    </location>
</feature>
<organism evidence="1">
    <name type="scientific">marine metagenome</name>
    <dbReference type="NCBI Taxonomy" id="408172"/>
    <lineage>
        <taxon>unclassified sequences</taxon>
        <taxon>metagenomes</taxon>
        <taxon>ecological metagenomes</taxon>
    </lineage>
</organism>
<reference evidence="1" key="1">
    <citation type="submission" date="2018-05" db="EMBL/GenBank/DDBJ databases">
        <authorList>
            <person name="Lanie J.A."/>
            <person name="Ng W.-L."/>
            <person name="Kazmierczak K.M."/>
            <person name="Andrzejewski T.M."/>
            <person name="Davidsen T.M."/>
            <person name="Wayne K.J."/>
            <person name="Tettelin H."/>
            <person name="Glass J.I."/>
            <person name="Rusch D."/>
            <person name="Podicherti R."/>
            <person name="Tsui H.-C.T."/>
            <person name="Winkler M.E."/>
        </authorList>
    </citation>
    <scope>NUCLEOTIDE SEQUENCE</scope>
</reference>
<dbReference type="AlphaFoldDB" id="A0A382ZA50"/>
<protein>
    <submittedName>
        <fullName evidence="1">Uncharacterized protein</fullName>
    </submittedName>
</protein>
<gene>
    <name evidence="1" type="ORF">METZ01_LOCUS445216</name>
</gene>
<name>A0A382ZA50_9ZZZZ</name>
<evidence type="ECO:0000313" key="1">
    <source>
        <dbReference type="EMBL" id="SVD92362.1"/>
    </source>
</evidence>
<proteinExistence type="predicted"/>
<sequence length="24" mass="3015">MERYNIKNVEKKWQDNWSSEKTNS</sequence>
<accession>A0A382ZA50</accession>